<dbReference type="Pfam" id="PF16573">
    <property type="entry name" value="CLP1_N"/>
    <property type="match status" value="1"/>
</dbReference>
<dbReference type="InterPro" id="IPR010655">
    <property type="entry name" value="Clp1_C"/>
</dbReference>
<dbReference type="InterPro" id="IPR038239">
    <property type="entry name" value="Clp1_N_sf"/>
</dbReference>
<keyword evidence="6 9" id="KW-0547">Nucleotide-binding</keyword>
<feature type="binding site" evidence="9">
    <location>
        <position position="73"/>
    </location>
    <ligand>
        <name>ATP</name>
        <dbReference type="ChEBI" id="CHEBI:30616"/>
    </ligand>
</feature>
<gene>
    <name evidence="9" type="primary">CLP1</name>
    <name evidence="13" type="ORF">M011DRAFT_480074</name>
</gene>
<keyword evidence="8 9" id="KW-0539">Nucleus</keyword>
<dbReference type="GO" id="GO:0005524">
    <property type="term" value="F:ATP binding"/>
    <property type="evidence" value="ECO:0007669"/>
    <property type="project" value="UniProtKB-UniRule"/>
</dbReference>
<evidence type="ECO:0000313" key="14">
    <source>
        <dbReference type="Proteomes" id="UP000799440"/>
    </source>
</evidence>
<evidence type="ECO:0000256" key="3">
    <source>
        <dbReference type="ARBA" id="ARBA00018706"/>
    </source>
</evidence>
<evidence type="ECO:0000256" key="8">
    <source>
        <dbReference type="ARBA" id="ARBA00023242"/>
    </source>
</evidence>
<reference evidence="13" key="1">
    <citation type="journal article" date="2020" name="Stud. Mycol.">
        <title>101 Dothideomycetes genomes: a test case for predicting lifestyles and emergence of pathogens.</title>
        <authorList>
            <person name="Haridas S."/>
            <person name="Albert R."/>
            <person name="Binder M."/>
            <person name="Bloem J."/>
            <person name="Labutti K."/>
            <person name="Salamov A."/>
            <person name="Andreopoulos B."/>
            <person name="Baker S."/>
            <person name="Barry K."/>
            <person name="Bills G."/>
            <person name="Bluhm B."/>
            <person name="Cannon C."/>
            <person name="Castanera R."/>
            <person name="Culley D."/>
            <person name="Daum C."/>
            <person name="Ezra D."/>
            <person name="Gonzalez J."/>
            <person name="Henrissat B."/>
            <person name="Kuo A."/>
            <person name="Liang C."/>
            <person name="Lipzen A."/>
            <person name="Lutzoni F."/>
            <person name="Magnuson J."/>
            <person name="Mondo S."/>
            <person name="Nolan M."/>
            <person name="Ohm R."/>
            <person name="Pangilinan J."/>
            <person name="Park H.-J."/>
            <person name="Ramirez L."/>
            <person name="Alfaro M."/>
            <person name="Sun H."/>
            <person name="Tritt A."/>
            <person name="Yoshinaga Y."/>
            <person name="Zwiers L.-H."/>
            <person name="Turgeon B."/>
            <person name="Goodwin S."/>
            <person name="Spatafora J."/>
            <person name="Crous P."/>
            <person name="Grigoriev I."/>
        </authorList>
    </citation>
    <scope>NUCLEOTIDE SEQUENCE</scope>
    <source>
        <strain evidence="13">CBS 119925</strain>
    </source>
</reference>
<proteinExistence type="inferred from homology"/>
<feature type="binding site" evidence="9">
    <location>
        <position position="34"/>
    </location>
    <ligand>
        <name>ATP</name>
        <dbReference type="ChEBI" id="CHEBI:30616"/>
    </ligand>
</feature>
<evidence type="ECO:0000259" key="11">
    <source>
        <dbReference type="Pfam" id="PF16573"/>
    </source>
</evidence>
<comment type="function">
    <text evidence="1">Polynucleotide 5'-kinase involved in rRNA processing.</text>
</comment>
<keyword evidence="7 9" id="KW-0067">ATP-binding</keyword>
<dbReference type="OrthoDB" id="258143at2759"/>
<dbReference type="InterPro" id="IPR032324">
    <property type="entry name" value="Clp1_N"/>
</dbReference>
<keyword evidence="5 9" id="KW-0507">mRNA processing</keyword>
<comment type="subcellular location">
    <subcellularLocation>
        <location evidence="2 9">Nucleus</location>
    </subcellularLocation>
</comment>
<comment type="subunit">
    <text evidence="9">Component of a pre-mRNA cleavage factor complex. Interacts directly with PCF11.</text>
</comment>
<dbReference type="InterPro" id="IPR038238">
    <property type="entry name" value="Clp1_C_sf"/>
</dbReference>
<dbReference type="GO" id="GO:0051731">
    <property type="term" value="F:polynucleotide 5'-hydroxyl-kinase activity"/>
    <property type="evidence" value="ECO:0007669"/>
    <property type="project" value="InterPro"/>
</dbReference>
<keyword evidence="14" id="KW-1185">Reference proteome</keyword>
<dbReference type="Gene3D" id="2.40.30.330">
    <property type="entry name" value="Pre-mRNA cleavage complex subunit Clp1, C-terminal domain"/>
    <property type="match status" value="1"/>
</dbReference>
<protein>
    <recommendedName>
        <fullName evidence="4">Polynucleotide 5'-hydroxyl-kinase GRC3</fullName>
    </recommendedName>
    <alternativeName>
        <fullName evidence="3">Polynucleotide 5'-hydroxyl-kinase grc3</fullName>
    </alternativeName>
</protein>
<evidence type="ECO:0000256" key="6">
    <source>
        <dbReference type="ARBA" id="ARBA00022741"/>
    </source>
</evidence>
<evidence type="ECO:0000256" key="5">
    <source>
        <dbReference type="ARBA" id="ARBA00022664"/>
    </source>
</evidence>
<dbReference type="InterPro" id="IPR028606">
    <property type="entry name" value="Clp1"/>
</dbReference>
<evidence type="ECO:0000259" key="10">
    <source>
        <dbReference type="Pfam" id="PF06807"/>
    </source>
</evidence>
<dbReference type="SUPFAM" id="SSF52540">
    <property type="entry name" value="P-loop containing nucleoside triphosphate hydrolases"/>
    <property type="match status" value="2"/>
</dbReference>
<dbReference type="EMBL" id="MU006590">
    <property type="protein sequence ID" value="KAF2744243.1"/>
    <property type="molecule type" value="Genomic_DNA"/>
</dbReference>
<evidence type="ECO:0000256" key="1">
    <source>
        <dbReference type="ARBA" id="ARBA00003798"/>
    </source>
</evidence>
<dbReference type="PANTHER" id="PTHR12755">
    <property type="entry name" value="CLEAVAGE/POLYADENYLATION FACTOR IA SUBUNIT CLP1P"/>
    <property type="match status" value="1"/>
</dbReference>
<evidence type="ECO:0000256" key="7">
    <source>
        <dbReference type="ARBA" id="ARBA00022840"/>
    </source>
</evidence>
<evidence type="ECO:0000256" key="9">
    <source>
        <dbReference type="HAMAP-Rule" id="MF_03035"/>
    </source>
</evidence>
<dbReference type="GO" id="GO:0031124">
    <property type="term" value="P:mRNA 3'-end processing"/>
    <property type="evidence" value="ECO:0007669"/>
    <property type="project" value="UniProtKB-UniRule"/>
</dbReference>
<name>A0A6A6V2J9_9PLEO</name>
<evidence type="ECO:0000259" key="12">
    <source>
        <dbReference type="Pfam" id="PF16575"/>
    </source>
</evidence>
<evidence type="ECO:0000256" key="2">
    <source>
        <dbReference type="ARBA" id="ARBA00004123"/>
    </source>
</evidence>
<feature type="domain" description="Clp1 P-loop" evidence="12">
    <location>
        <begin position="132"/>
        <end position="334"/>
    </location>
</feature>
<dbReference type="FunFam" id="2.60.120.1030:FF:000001">
    <property type="entry name" value="Protein CLP1 homolog 5"/>
    <property type="match status" value="1"/>
</dbReference>
<dbReference type="Pfam" id="PF06807">
    <property type="entry name" value="Clp1"/>
    <property type="match status" value="1"/>
</dbReference>
<evidence type="ECO:0000313" key="13">
    <source>
        <dbReference type="EMBL" id="KAF2744243.1"/>
    </source>
</evidence>
<dbReference type="HAMAP" id="MF_03035">
    <property type="entry name" value="Clp1"/>
    <property type="match status" value="1"/>
</dbReference>
<comment type="function">
    <text evidence="9">Required for endonucleolytic cleavage during polyadenylation-dependent pre-mRNA 3'-end formation.</text>
</comment>
<evidence type="ECO:0000256" key="4">
    <source>
        <dbReference type="ARBA" id="ARBA00019824"/>
    </source>
</evidence>
<feature type="domain" description="Clp1 N-terminal" evidence="11">
    <location>
        <begin position="28"/>
        <end position="118"/>
    </location>
</feature>
<accession>A0A6A6V2J9</accession>
<feature type="domain" description="Clp1 C-terminal" evidence="10">
    <location>
        <begin position="342"/>
        <end position="456"/>
    </location>
</feature>
<dbReference type="GO" id="GO:0005849">
    <property type="term" value="C:mRNA cleavage factor complex"/>
    <property type="evidence" value="ECO:0007669"/>
    <property type="project" value="UniProtKB-UniRule"/>
</dbReference>
<dbReference type="InterPro" id="IPR032319">
    <property type="entry name" value="CLP1_P"/>
</dbReference>
<dbReference type="AlphaFoldDB" id="A0A6A6V2J9"/>
<feature type="binding site" evidence="9">
    <location>
        <begin position="135"/>
        <end position="140"/>
    </location>
    <ligand>
        <name>ATP</name>
        <dbReference type="ChEBI" id="CHEBI:30616"/>
    </ligand>
</feature>
<organism evidence="13 14">
    <name type="scientific">Sporormia fimetaria CBS 119925</name>
    <dbReference type="NCBI Taxonomy" id="1340428"/>
    <lineage>
        <taxon>Eukaryota</taxon>
        <taxon>Fungi</taxon>
        <taxon>Dikarya</taxon>
        <taxon>Ascomycota</taxon>
        <taxon>Pezizomycotina</taxon>
        <taxon>Dothideomycetes</taxon>
        <taxon>Pleosporomycetidae</taxon>
        <taxon>Pleosporales</taxon>
        <taxon>Sporormiaceae</taxon>
        <taxon>Sporormia</taxon>
    </lineage>
</organism>
<dbReference type="Pfam" id="PF16575">
    <property type="entry name" value="CLP1_P"/>
    <property type="match status" value="1"/>
</dbReference>
<sequence length="464" mass="50549">MSLPGLNLATTPSQTQVTAAPTSAHKQELAANTEYRFEASFTHPLTIKLLSGTAEIFGSELGPLTPYTFRGTKAAVYTWNGCSLEIEGTAESEYVAEETTMMNYANAHFALEGMRDEAAKNNDSGPRVLIVGPENSGKTSLAKVLTSYALKMDRQPMVVNLDPREGMLSPPGSFSAAALSSILDVEKGWGSSPISGPSPVPVKMPIVYHYGMSSPEEGKLFKPLVTRMALAVTSRLEKDVASRHAGFIIDTSGAISHGKGGIYENIDHIIAEFSVNLVFVLGSERLNSDLTRKYANRKEEPVVVIKLDKSGGCVDRDEAYMKKLRQSQIKSYFFGDGGENVLYPTLTFADFTDLNIFQIQQASNDTSAFRPGDDDDEDVYGSRPIYEKMTPTTLLQNTLLAVTTASPNDRQDVIRDSSIKGYIFIAEVDEAKQKLRVLSPQPGRMPSNAMVMGSFPEDVPGLLE</sequence>
<dbReference type="PANTHER" id="PTHR12755:SF6">
    <property type="entry name" value="POLYRIBONUCLEOTIDE 5'-HYDROXYL-KINASE CLP1"/>
    <property type="match status" value="1"/>
</dbReference>
<comment type="similarity">
    <text evidence="9">Belongs to the Clp1 family. Clp1 subfamily.</text>
</comment>
<dbReference type="GO" id="GO:0006388">
    <property type="term" value="P:tRNA splicing, via endonucleolytic cleavage and ligation"/>
    <property type="evidence" value="ECO:0007669"/>
    <property type="project" value="TreeGrafter"/>
</dbReference>
<dbReference type="Gene3D" id="2.60.120.1030">
    <property type="entry name" value="Clp1, DNA binding domain"/>
    <property type="match status" value="1"/>
</dbReference>
<dbReference type="InterPro" id="IPR027417">
    <property type="entry name" value="P-loop_NTPase"/>
</dbReference>
<dbReference type="InterPro" id="IPR045116">
    <property type="entry name" value="Clp1/Grc3"/>
</dbReference>
<dbReference type="Proteomes" id="UP000799440">
    <property type="component" value="Unassembled WGS sequence"/>
</dbReference>
<dbReference type="Gene3D" id="3.40.50.300">
    <property type="entry name" value="P-loop containing nucleotide triphosphate hydrolases"/>
    <property type="match status" value="1"/>
</dbReference>